<dbReference type="PANTHER" id="PTHR30204:SF93">
    <property type="entry name" value="HTH MERR-TYPE DOMAIN-CONTAINING PROTEIN"/>
    <property type="match status" value="1"/>
</dbReference>
<dbReference type="Proteomes" id="UP000053060">
    <property type="component" value="Unassembled WGS sequence"/>
</dbReference>
<dbReference type="GO" id="GO:0003700">
    <property type="term" value="F:DNA-binding transcription factor activity"/>
    <property type="evidence" value="ECO:0007669"/>
    <property type="project" value="InterPro"/>
</dbReference>
<dbReference type="InterPro" id="IPR047057">
    <property type="entry name" value="MerR_fam"/>
</dbReference>
<dbReference type="SMART" id="SM00422">
    <property type="entry name" value="HTH_MERR"/>
    <property type="match status" value="1"/>
</dbReference>
<sequence>MRISDLAQAAGTTVRAVRHYHRLGLMPEPPRTPNGYRDYELADLVRLLRIRWLAQSGVPLGSVATVLGGHFTDASDRDAESDLTADLESLLEAADAQIRSLQVKRDALAAILERHRAGDRLSPLPSPIVDAFDELIDGEDDPHTRSLFVRERDSWEMLALTGQASPEYLDAMRTLLDDPEQRHAMVAVYRRFGALAGQDPTAAADEITAVIDGMTALLDDIPIMAEVLGSWAAEAATALESNTEVLAEFLPDPAQQAVAIGFVRRVAAQSGPQQDGARA</sequence>
<feature type="domain" description="HTH merR-type" evidence="2">
    <location>
        <begin position="1"/>
        <end position="69"/>
    </location>
</feature>
<dbReference type="EMBL" id="AZXY01000011">
    <property type="protein sequence ID" value="KSZ57035.1"/>
    <property type="molecule type" value="Genomic_DNA"/>
</dbReference>
<protein>
    <submittedName>
        <fullName evidence="3">MerR family transcriptional regulator</fullName>
    </submittedName>
</protein>
<evidence type="ECO:0000259" key="2">
    <source>
        <dbReference type="PROSITE" id="PS50937"/>
    </source>
</evidence>
<dbReference type="RefSeq" id="WP_060653392.1">
    <property type="nucleotide sequence ID" value="NZ_AZXY01000011.1"/>
</dbReference>
<comment type="caution">
    <text evidence="3">The sequence shown here is derived from an EMBL/GenBank/DDBJ whole genome shotgun (WGS) entry which is preliminary data.</text>
</comment>
<accession>A0A0V9UGB9</accession>
<dbReference type="PANTHER" id="PTHR30204">
    <property type="entry name" value="REDOX-CYCLING DRUG-SENSING TRANSCRIPTIONAL ACTIVATOR SOXR"/>
    <property type="match status" value="1"/>
</dbReference>
<dbReference type="Gene3D" id="1.10.1660.10">
    <property type="match status" value="1"/>
</dbReference>
<dbReference type="AlphaFoldDB" id="A0A0V9UGB9"/>
<reference evidence="4" key="1">
    <citation type="submission" date="2015-01" db="EMBL/GenBank/DDBJ databases">
        <title>Draft genome sequence of Rhodococcus pyridinivorans strain KG-16, a hydrocarbon-degrading bacterium.</title>
        <authorList>
            <person name="Aggarwal R.K."/>
            <person name="Dawar C."/>
        </authorList>
    </citation>
    <scope>NUCLEOTIDE SEQUENCE [LARGE SCALE GENOMIC DNA]</scope>
    <source>
        <strain evidence="4">KG-16</strain>
    </source>
</reference>
<evidence type="ECO:0000313" key="4">
    <source>
        <dbReference type="Proteomes" id="UP000053060"/>
    </source>
</evidence>
<dbReference type="Pfam" id="PF00376">
    <property type="entry name" value="MerR"/>
    <property type="match status" value="1"/>
</dbReference>
<proteinExistence type="predicted"/>
<dbReference type="PATRIC" id="fig|1441730.3.peg.4166"/>
<dbReference type="GO" id="GO:0003677">
    <property type="term" value="F:DNA binding"/>
    <property type="evidence" value="ECO:0007669"/>
    <property type="project" value="UniProtKB-KW"/>
</dbReference>
<evidence type="ECO:0000256" key="1">
    <source>
        <dbReference type="ARBA" id="ARBA00023125"/>
    </source>
</evidence>
<dbReference type="InterPro" id="IPR000551">
    <property type="entry name" value="MerR-type_HTH_dom"/>
</dbReference>
<evidence type="ECO:0000313" key="3">
    <source>
        <dbReference type="EMBL" id="KSZ57035.1"/>
    </source>
</evidence>
<dbReference type="CDD" id="cd00592">
    <property type="entry name" value="HTH_MerR-like"/>
    <property type="match status" value="1"/>
</dbReference>
<keyword evidence="1" id="KW-0238">DNA-binding</keyword>
<dbReference type="SUPFAM" id="SSF46955">
    <property type="entry name" value="Putative DNA-binding domain"/>
    <property type="match status" value="1"/>
</dbReference>
<gene>
    <name evidence="3" type="ORF">Z045_19920</name>
</gene>
<dbReference type="PROSITE" id="PS50937">
    <property type="entry name" value="HTH_MERR_2"/>
    <property type="match status" value="1"/>
</dbReference>
<dbReference type="InterPro" id="IPR009061">
    <property type="entry name" value="DNA-bd_dom_put_sf"/>
</dbReference>
<organism evidence="3 4">
    <name type="scientific">Rhodococcus pyridinivorans KG-16</name>
    <dbReference type="NCBI Taxonomy" id="1441730"/>
    <lineage>
        <taxon>Bacteria</taxon>
        <taxon>Bacillati</taxon>
        <taxon>Actinomycetota</taxon>
        <taxon>Actinomycetes</taxon>
        <taxon>Mycobacteriales</taxon>
        <taxon>Nocardiaceae</taxon>
        <taxon>Rhodococcus</taxon>
    </lineage>
</organism>
<name>A0A0V9UGB9_9NOCA</name>
<reference evidence="3 4" key="2">
    <citation type="journal article" date="2016" name="Genome Announc.">
        <title>Draft Genome Sequence of a Versatile Hydrocarbon-Degrading Bacterium, Rhodococcus pyridinivorans Strain KG-16, Collected from Oil Fields in India.</title>
        <authorList>
            <person name="Aggarwal R.K."/>
            <person name="Dawar C."/>
            <person name="Phanindranath R."/>
            <person name="Mutnuri L."/>
            <person name="Dayal A.M."/>
        </authorList>
    </citation>
    <scope>NUCLEOTIDE SEQUENCE [LARGE SCALE GENOMIC DNA]</scope>
    <source>
        <strain evidence="3 4">KG-16</strain>
    </source>
</reference>
<dbReference type="PRINTS" id="PR00040">
    <property type="entry name" value="HTHMERR"/>
</dbReference>